<evidence type="ECO:0000313" key="1">
    <source>
        <dbReference type="EMBL" id="QDV30526.1"/>
    </source>
</evidence>
<protein>
    <submittedName>
        <fullName evidence="1">Uncharacterized protein</fullName>
    </submittedName>
</protein>
<dbReference type="AlphaFoldDB" id="A0A518GPL4"/>
<proteinExistence type="predicted"/>
<organism evidence="1 2">
    <name type="scientific">Planctopirus ephydatiae</name>
    <dbReference type="NCBI Taxonomy" id="2528019"/>
    <lineage>
        <taxon>Bacteria</taxon>
        <taxon>Pseudomonadati</taxon>
        <taxon>Planctomycetota</taxon>
        <taxon>Planctomycetia</taxon>
        <taxon>Planctomycetales</taxon>
        <taxon>Planctomycetaceae</taxon>
        <taxon>Planctopirus</taxon>
    </lineage>
</organism>
<dbReference type="RefSeq" id="WP_145300030.1">
    <property type="nucleotide sequence ID" value="NZ_CP036299.1"/>
</dbReference>
<evidence type="ECO:0000313" key="2">
    <source>
        <dbReference type="Proteomes" id="UP000315349"/>
    </source>
</evidence>
<dbReference type="KEGG" id="peh:Spb1_24600"/>
<reference evidence="1 2" key="1">
    <citation type="submission" date="2019-02" db="EMBL/GenBank/DDBJ databases">
        <title>Deep-cultivation of Planctomycetes and their phenomic and genomic characterization uncovers novel biology.</title>
        <authorList>
            <person name="Wiegand S."/>
            <person name="Jogler M."/>
            <person name="Boedeker C."/>
            <person name="Pinto D."/>
            <person name="Vollmers J."/>
            <person name="Rivas-Marin E."/>
            <person name="Kohn T."/>
            <person name="Peeters S.H."/>
            <person name="Heuer A."/>
            <person name="Rast P."/>
            <person name="Oberbeckmann S."/>
            <person name="Bunk B."/>
            <person name="Jeske O."/>
            <person name="Meyerdierks A."/>
            <person name="Storesund J.E."/>
            <person name="Kallscheuer N."/>
            <person name="Luecker S."/>
            <person name="Lage O.M."/>
            <person name="Pohl T."/>
            <person name="Merkel B.J."/>
            <person name="Hornburger P."/>
            <person name="Mueller R.-W."/>
            <person name="Bruemmer F."/>
            <person name="Labrenz M."/>
            <person name="Spormann A.M."/>
            <person name="Op den Camp H."/>
            <person name="Overmann J."/>
            <person name="Amann R."/>
            <person name="Jetten M.S.M."/>
            <person name="Mascher T."/>
            <person name="Medema M.H."/>
            <person name="Devos D.P."/>
            <person name="Kaster A.-K."/>
            <person name="Ovreas L."/>
            <person name="Rohde M."/>
            <person name="Galperin M.Y."/>
            <person name="Jogler C."/>
        </authorList>
    </citation>
    <scope>NUCLEOTIDE SEQUENCE [LARGE SCALE GENOMIC DNA]</scope>
    <source>
        <strain evidence="1 2">Spb1</strain>
    </source>
</reference>
<name>A0A518GPL4_9PLAN</name>
<sequence>MDIISRYTAFSITHKTTISGHILEFAHMATSADCTDYAAFLFQENYQALSGKTLPGDDASRQLREFLTLKSFSGADGNNAF</sequence>
<dbReference type="EMBL" id="CP036299">
    <property type="protein sequence ID" value="QDV30526.1"/>
    <property type="molecule type" value="Genomic_DNA"/>
</dbReference>
<gene>
    <name evidence="1" type="ORF">Spb1_24600</name>
</gene>
<accession>A0A518GPL4</accession>
<keyword evidence="2" id="KW-1185">Reference proteome</keyword>
<dbReference type="Proteomes" id="UP000315349">
    <property type="component" value="Chromosome"/>
</dbReference>